<proteinExistence type="predicted"/>
<organism evidence="1 2">
    <name type="scientific">Dreissena polymorpha</name>
    <name type="common">Zebra mussel</name>
    <name type="synonym">Mytilus polymorpha</name>
    <dbReference type="NCBI Taxonomy" id="45954"/>
    <lineage>
        <taxon>Eukaryota</taxon>
        <taxon>Metazoa</taxon>
        <taxon>Spiralia</taxon>
        <taxon>Lophotrochozoa</taxon>
        <taxon>Mollusca</taxon>
        <taxon>Bivalvia</taxon>
        <taxon>Autobranchia</taxon>
        <taxon>Heteroconchia</taxon>
        <taxon>Euheterodonta</taxon>
        <taxon>Imparidentia</taxon>
        <taxon>Neoheterodontei</taxon>
        <taxon>Myida</taxon>
        <taxon>Dreissenoidea</taxon>
        <taxon>Dreissenidae</taxon>
        <taxon>Dreissena</taxon>
    </lineage>
</organism>
<evidence type="ECO:0000313" key="1">
    <source>
        <dbReference type="EMBL" id="KAH3805714.1"/>
    </source>
</evidence>
<gene>
    <name evidence="1" type="ORF">DPMN_134021</name>
</gene>
<sequence>MGDMERATCSEDINNNLKEILFELKKQQVDITSLKQQVSLPVSSKQDHNDIKWKYEGNKQQYDFNCDVHEGIKQCMWAIEN</sequence>
<dbReference type="EMBL" id="JAIWYP010000006">
    <property type="protein sequence ID" value="KAH3805714.1"/>
    <property type="molecule type" value="Genomic_DNA"/>
</dbReference>
<keyword evidence="2" id="KW-1185">Reference proteome</keyword>
<dbReference type="Proteomes" id="UP000828390">
    <property type="component" value="Unassembled WGS sequence"/>
</dbReference>
<reference evidence="1" key="1">
    <citation type="journal article" date="2019" name="bioRxiv">
        <title>The Genome of the Zebra Mussel, Dreissena polymorpha: A Resource for Invasive Species Research.</title>
        <authorList>
            <person name="McCartney M.A."/>
            <person name="Auch B."/>
            <person name="Kono T."/>
            <person name="Mallez S."/>
            <person name="Zhang Y."/>
            <person name="Obille A."/>
            <person name="Becker A."/>
            <person name="Abrahante J.E."/>
            <person name="Garbe J."/>
            <person name="Badalamenti J.P."/>
            <person name="Herman A."/>
            <person name="Mangelson H."/>
            <person name="Liachko I."/>
            <person name="Sullivan S."/>
            <person name="Sone E.D."/>
            <person name="Koren S."/>
            <person name="Silverstein K.A.T."/>
            <person name="Beckman K.B."/>
            <person name="Gohl D.M."/>
        </authorList>
    </citation>
    <scope>NUCLEOTIDE SEQUENCE</scope>
    <source>
        <strain evidence="1">Duluth1</strain>
        <tissue evidence="1">Whole animal</tissue>
    </source>
</reference>
<name>A0A9D4JDG8_DREPO</name>
<accession>A0A9D4JDG8</accession>
<reference evidence="1" key="2">
    <citation type="submission" date="2020-11" db="EMBL/GenBank/DDBJ databases">
        <authorList>
            <person name="McCartney M.A."/>
            <person name="Auch B."/>
            <person name="Kono T."/>
            <person name="Mallez S."/>
            <person name="Becker A."/>
            <person name="Gohl D.M."/>
            <person name="Silverstein K.A.T."/>
            <person name="Koren S."/>
            <person name="Bechman K.B."/>
            <person name="Herman A."/>
            <person name="Abrahante J.E."/>
            <person name="Garbe J."/>
        </authorList>
    </citation>
    <scope>NUCLEOTIDE SEQUENCE</scope>
    <source>
        <strain evidence="1">Duluth1</strain>
        <tissue evidence="1">Whole animal</tissue>
    </source>
</reference>
<evidence type="ECO:0000313" key="2">
    <source>
        <dbReference type="Proteomes" id="UP000828390"/>
    </source>
</evidence>
<dbReference type="AlphaFoldDB" id="A0A9D4JDG8"/>
<protein>
    <submittedName>
        <fullName evidence="1">Uncharacterized protein</fullName>
    </submittedName>
</protein>
<comment type="caution">
    <text evidence="1">The sequence shown here is derived from an EMBL/GenBank/DDBJ whole genome shotgun (WGS) entry which is preliminary data.</text>
</comment>